<reference evidence="2" key="1">
    <citation type="submission" date="2014-09" db="EMBL/GenBank/DDBJ databases">
        <authorList>
            <person name="Magalhaes I.L.F."/>
            <person name="Oliveira U."/>
            <person name="Santos F.R."/>
            <person name="Vidigal T.H.D.A."/>
            <person name="Brescovit A.D."/>
            <person name="Santos A.J."/>
        </authorList>
    </citation>
    <scope>NUCLEOTIDE SEQUENCE</scope>
    <source>
        <tissue evidence="2">Shoot tissue taken approximately 20 cm above the soil surface</tissue>
    </source>
</reference>
<dbReference type="AlphaFoldDB" id="A0A0A8YIQ3"/>
<feature type="compositionally biased region" description="Pro residues" evidence="1">
    <location>
        <begin position="11"/>
        <end position="30"/>
    </location>
</feature>
<proteinExistence type="predicted"/>
<sequence length="97" mass="9899">MEHLPTEMTPVLPPPMRLPAAPPIASPRTPPGSGDAAARHQTIPPSRTSTSGAHSPPPTLPLVPRAAARPPAPHCARPAPVELSVTPVAAGEIKPTV</sequence>
<feature type="region of interest" description="Disordered" evidence="1">
    <location>
        <begin position="1"/>
        <end position="97"/>
    </location>
</feature>
<feature type="compositionally biased region" description="Polar residues" evidence="1">
    <location>
        <begin position="43"/>
        <end position="53"/>
    </location>
</feature>
<feature type="compositionally biased region" description="Low complexity" evidence="1">
    <location>
        <begin position="62"/>
        <end position="80"/>
    </location>
</feature>
<evidence type="ECO:0000256" key="1">
    <source>
        <dbReference type="SAM" id="MobiDB-lite"/>
    </source>
</evidence>
<accession>A0A0A8YIQ3</accession>
<organism evidence="2">
    <name type="scientific">Arundo donax</name>
    <name type="common">Giant reed</name>
    <name type="synonym">Donax arundinaceus</name>
    <dbReference type="NCBI Taxonomy" id="35708"/>
    <lineage>
        <taxon>Eukaryota</taxon>
        <taxon>Viridiplantae</taxon>
        <taxon>Streptophyta</taxon>
        <taxon>Embryophyta</taxon>
        <taxon>Tracheophyta</taxon>
        <taxon>Spermatophyta</taxon>
        <taxon>Magnoliopsida</taxon>
        <taxon>Liliopsida</taxon>
        <taxon>Poales</taxon>
        <taxon>Poaceae</taxon>
        <taxon>PACMAD clade</taxon>
        <taxon>Arundinoideae</taxon>
        <taxon>Arundineae</taxon>
        <taxon>Arundo</taxon>
    </lineage>
</organism>
<evidence type="ECO:0000313" key="2">
    <source>
        <dbReference type="EMBL" id="JAD25861.1"/>
    </source>
</evidence>
<reference evidence="2" key="2">
    <citation type="journal article" date="2015" name="Data Brief">
        <title>Shoot transcriptome of the giant reed, Arundo donax.</title>
        <authorList>
            <person name="Barrero R.A."/>
            <person name="Guerrero F.D."/>
            <person name="Moolhuijzen P."/>
            <person name="Goolsby J.A."/>
            <person name="Tidwell J."/>
            <person name="Bellgard S.E."/>
            <person name="Bellgard M.I."/>
        </authorList>
    </citation>
    <scope>NUCLEOTIDE SEQUENCE</scope>
    <source>
        <tissue evidence="2">Shoot tissue taken approximately 20 cm above the soil surface</tissue>
    </source>
</reference>
<protein>
    <submittedName>
        <fullName evidence="2">Uncharacterized protein</fullName>
    </submittedName>
</protein>
<dbReference type="EMBL" id="GBRH01272034">
    <property type="protein sequence ID" value="JAD25861.1"/>
    <property type="molecule type" value="Transcribed_RNA"/>
</dbReference>
<name>A0A0A8YIQ3_ARUDO</name>